<keyword evidence="2 6" id="KW-0812">Transmembrane</keyword>
<dbReference type="PANTHER" id="PTHR43229">
    <property type="entry name" value="NODULATION PROTEIN J"/>
    <property type="match status" value="1"/>
</dbReference>
<evidence type="ECO:0000256" key="2">
    <source>
        <dbReference type="ARBA" id="ARBA00022692"/>
    </source>
</evidence>
<accession>A0A918JI19</accession>
<dbReference type="PRINTS" id="PR00164">
    <property type="entry name" value="ABC2TRNSPORT"/>
</dbReference>
<dbReference type="Proteomes" id="UP000620224">
    <property type="component" value="Unassembled WGS sequence"/>
</dbReference>
<dbReference type="InterPro" id="IPR047817">
    <property type="entry name" value="ABC2_TM_bact-type"/>
</dbReference>
<dbReference type="PANTHER" id="PTHR43229:SF2">
    <property type="entry name" value="NODULATION PROTEIN J"/>
    <property type="match status" value="1"/>
</dbReference>
<evidence type="ECO:0000256" key="4">
    <source>
        <dbReference type="ARBA" id="ARBA00023136"/>
    </source>
</evidence>
<protein>
    <recommendedName>
        <fullName evidence="6">Transport permease protein</fullName>
    </recommendedName>
</protein>
<feature type="transmembrane region" description="Helical" evidence="6">
    <location>
        <begin position="140"/>
        <end position="162"/>
    </location>
</feature>
<proteinExistence type="inferred from homology"/>
<evidence type="ECO:0000256" key="1">
    <source>
        <dbReference type="ARBA" id="ARBA00004141"/>
    </source>
</evidence>
<reference evidence="8" key="1">
    <citation type="journal article" date="2014" name="Int. J. Syst. Evol. Microbiol.">
        <title>Complete genome sequence of Corynebacterium casei LMG S-19264T (=DSM 44701T), isolated from a smear-ripened cheese.</title>
        <authorList>
            <consortium name="US DOE Joint Genome Institute (JGI-PGF)"/>
            <person name="Walter F."/>
            <person name="Albersmeier A."/>
            <person name="Kalinowski J."/>
            <person name="Ruckert C."/>
        </authorList>
    </citation>
    <scope>NUCLEOTIDE SEQUENCE</scope>
    <source>
        <strain evidence="8">JCM 4490</strain>
    </source>
</reference>
<feature type="transmembrane region" description="Helical" evidence="6">
    <location>
        <begin position="59"/>
        <end position="81"/>
    </location>
</feature>
<evidence type="ECO:0000256" key="6">
    <source>
        <dbReference type="RuleBase" id="RU361157"/>
    </source>
</evidence>
<evidence type="ECO:0000313" key="8">
    <source>
        <dbReference type="EMBL" id="GGW81747.1"/>
    </source>
</evidence>
<keyword evidence="6" id="KW-1003">Cell membrane</keyword>
<evidence type="ECO:0000313" key="9">
    <source>
        <dbReference type="Proteomes" id="UP000620224"/>
    </source>
</evidence>
<dbReference type="AlphaFoldDB" id="A0A918JI19"/>
<keyword evidence="9" id="KW-1185">Reference proteome</keyword>
<evidence type="ECO:0000259" key="7">
    <source>
        <dbReference type="PROSITE" id="PS51012"/>
    </source>
</evidence>
<organism evidence="8 9">
    <name type="scientific">Streptomyces lucensis JCM 4490</name>
    <dbReference type="NCBI Taxonomy" id="1306176"/>
    <lineage>
        <taxon>Bacteria</taxon>
        <taxon>Bacillati</taxon>
        <taxon>Actinomycetota</taxon>
        <taxon>Actinomycetes</taxon>
        <taxon>Kitasatosporales</taxon>
        <taxon>Streptomycetaceae</taxon>
        <taxon>Streptomyces</taxon>
    </lineage>
</organism>
<dbReference type="EMBL" id="BMUE01000028">
    <property type="protein sequence ID" value="GGW81747.1"/>
    <property type="molecule type" value="Genomic_DNA"/>
</dbReference>
<dbReference type="RefSeq" id="WP_190019333.1">
    <property type="nucleotide sequence ID" value="NZ_BMUE01000028.1"/>
</dbReference>
<dbReference type="PIRSF" id="PIRSF006648">
    <property type="entry name" value="DrrB"/>
    <property type="match status" value="1"/>
</dbReference>
<evidence type="ECO:0000256" key="5">
    <source>
        <dbReference type="ARBA" id="ARBA00023251"/>
    </source>
</evidence>
<feature type="transmembrane region" description="Helical" evidence="6">
    <location>
        <begin position="26"/>
        <end position="47"/>
    </location>
</feature>
<feature type="transmembrane region" description="Helical" evidence="6">
    <location>
        <begin position="169"/>
        <end position="189"/>
    </location>
</feature>
<comment type="caution">
    <text evidence="8">The sequence shown here is derived from an EMBL/GenBank/DDBJ whole genome shotgun (WGS) entry which is preliminary data.</text>
</comment>
<dbReference type="GO" id="GO:0046677">
    <property type="term" value="P:response to antibiotic"/>
    <property type="evidence" value="ECO:0007669"/>
    <property type="project" value="UniProtKB-KW"/>
</dbReference>
<keyword evidence="3 6" id="KW-1133">Transmembrane helix</keyword>
<keyword evidence="5" id="KW-0046">Antibiotic resistance</keyword>
<sequence length="263" mass="28102">MGELVDDVMALTGRHMRHILRVPEKLIGVTIAPVVMVLIFGYLFGSAMTVPGNGNYREYIMAGIFTMVMFSAIGTSAAGVADDLKNGLVDRFRSLPMSRYAVLLGRTVSDLAMTALSCVVMAAVGLLIGWRAHHGLLKTLAGFGLLLLLGFTMCWLGALIGLVVRSPEAVNTIASLMTMPFAFLSNSFVPLDGLPRWMQIMAEWNPISAVVSGCRELWGNPSTTVSDALPAQHPVLTALLTCGVLLAVVAPLSSRAYNRAAAH</sequence>
<dbReference type="GO" id="GO:0043190">
    <property type="term" value="C:ATP-binding cassette (ABC) transporter complex"/>
    <property type="evidence" value="ECO:0007669"/>
    <property type="project" value="InterPro"/>
</dbReference>
<keyword evidence="6" id="KW-0813">Transport</keyword>
<feature type="domain" description="ABC transmembrane type-2" evidence="7">
    <location>
        <begin position="24"/>
        <end position="260"/>
    </location>
</feature>
<comment type="similarity">
    <text evidence="6">Belongs to the ABC-2 integral membrane protein family.</text>
</comment>
<dbReference type="Pfam" id="PF01061">
    <property type="entry name" value="ABC2_membrane"/>
    <property type="match status" value="1"/>
</dbReference>
<dbReference type="InterPro" id="IPR051784">
    <property type="entry name" value="Nod_factor_ABC_transporter"/>
</dbReference>
<dbReference type="PROSITE" id="PS51012">
    <property type="entry name" value="ABC_TM2"/>
    <property type="match status" value="1"/>
</dbReference>
<evidence type="ECO:0000256" key="3">
    <source>
        <dbReference type="ARBA" id="ARBA00022989"/>
    </source>
</evidence>
<gene>
    <name evidence="8" type="ORF">GCM10010503_68810</name>
</gene>
<reference evidence="8" key="2">
    <citation type="submission" date="2020-09" db="EMBL/GenBank/DDBJ databases">
        <authorList>
            <person name="Sun Q."/>
            <person name="Ohkuma M."/>
        </authorList>
    </citation>
    <scope>NUCLEOTIDE SEQUENCE</scope>
    <source>
        <strain evidence="8">JCM 4490</strain>
    </source>
</reference>
<dbReference type="InterPro" id="IPR000412">
    <property type="entry name" value="ABC_2_transport"/>
</dbReference>
<dbReference type="GO" id="GO:0140359">
    <property type="term" value="F:ABC-type transporter activity"/>
    <property type="evidence" value="ECO:0007669"/>
    <property type="project" value="InterPro"/>
</dbReference>
<dbReference type="InterPro" id="IPR013525">
    <property type="entry name" value="ABC2_TM"/>
</dbReference>
<feature type="transmembrane region" description="Helical" evidence="6">
    <location>
        <begin position="235"/>
        <end position="253"/>
    </location>
</feature>
<feature type="transmembrane region" description="Helical" evidence="6">
    <location>
        <begin position="102"/>
        <end position="128"/>
    </location>
</feature>
<keyword evidence="4 6" id="KW-0472">Membrane</keyword>
<name>A0A918JI19_9ACTN</name>
<comment type="subcellular location">
    <subcellularLocation>
        <location evidence="6">Cell membrane</location>
        <topology evidence="6">Multi-pass membrane protein</topology>
    </subcellularLocation>
    <subcellularLocation>
        <location evidence="1">Membrane</location>
        <topology evidence="1">Multi-pass membrane protein</topology>
    </subcellularLocation>
</comment>